<accession>A0A1H5CCV9</accession>
<evidence type="ECO:0000313" key="2">
    <source>
        <dbReference type="EMBL" id="SED64361.1"/>
    </source>
</evidence>
<evidence type="ECO:0000313" key="3">
    <source>
        <dbReference type="Proteomes" id="UP000182375"/>
    </source>
</evidence>
<name>A0A1H5CCV9_9ACTN</name>
<protein>
    <recommendedName>
        <fullName evidence="4">WXG100 family type VII secretion target</fullName>
    </recommendedName>
</protein>
<dbReference type="STRING" id="67331.SAMN04490357_5380"/>
<organism evidence="2 3">
    <name type="scientific">Streptomyces misionensis</name>
    <dbReference type="NCBI Taxonomy" id="67331"/>
    <lineage>
        <taxon>Bacteria</taxon>
        <taxon>Bacillati</taxon>
        <taxon>Actinomycetota</taxon>
        <taxon>Actinomycetes</taxon>
        <taxon>Kitasatosporales</taxon>
        <taxon>Streptomycetaceae</taxon>
        <taxon>Streptomyces</taxon>
    </lineage>
</organism>
<dbReference type="EMBL" id="FNTD01000004">
    <property type="protein sequence ID" value="SED64361.1"/>
    <property type="molecule type" value="Genomic_DNA"/>
</dbReference>
<sequence>MAGAEQAQPGSGGAVQPVGMRLNQVPGDIGTGPAFPGQVGGQKLVSTPAEKKAAANFIEQHIEPDTHEAGGWADKDTITAVNAFCPGWHTSGALKEAHDAWADQVKNLMHMLVGDKQALRSANTTLQSTDFQVGEKTSSVSVLYGY</sequence>
<dbReference type="RefSeq" id="WP_074993338.1">
    <property type="nucleotide sequence ID" value="NZ_FNTD01000004.1"/>
</dbReference>
<evidence type="ECO:0000256" key="1">
    <source>
        <dbReference type="SAM" id="MobiDB-lite"/>
    </source>
</evidence>
<proteinExistence type="predicted"/>
<reference evidence="2 3" key="1">
    <citation type="submission" date="2016-10" db="EMBL/GenBank/DDBJ databases">
        <authorList>
            <person name="de Groot N.N."/>
        </authorList>
    </citation>
    <scope>NUCLEOTIDE SEQUENCE [LARGE SCALE GENOMIC DNA]</scope>
    <source>
        <strain evidence="2 3">DSM 40306</strain>
    </source>
</reference>
<feature type="region of interest" description="Disordered" evidence="1">
    <location>
        <begin position="1"/>
        <end position="20"/>
    </location>
</feature>
<dbReference type="Proteomes" id="UP000182375">
    <property type="component" value="Unassembled WGS sequence"/>
</dbReference>
<dbReference type="GeneID" id="95514458"/>
<gene>
    <name evidence="2" type="ORF">SAMN04490357_5380</name>
</gene>
<evidence type="ECO:0008006" key="4">
    <source>
        <dbReference type="Google" id="ProtNLM"/>
    </source>
</evidence>
<dbReference type="AlphaFoldDB" id="A0A1H5CCV9"/>